<dbReference type="Pfam" id="PF01764">
    <property type="entry name" value="Lipase_3"/>
    <property type="match status" value="1"/>
</dbReference>
<dbReference type="CDD" id="cd00519">
    <property type="entry name" value="Lipase_3"/>
    <property type="match status" value="1"/>
</dbReference>
<organism evidence="3">
    <name type="scientific">Achlya hypogyna</name>
    <name type="common">Oomycete</name>
    <name type="synonym">Protoachlya hypogyna</name>
    <dbReference type="NCBI Taxonomy" id="1202772"/>
    <lineage>
        <taxon>Eukaryota</taxon>
        <taxon>Sar</taxon>
        <taxon>Stramenopiles</taxon>
        <taxon>Oomycota</taxon>
        <taxon>Saprolegniomycetes</taxon>
        <taxon>Saprolegniales</taxon>
        <taxon>Achlyaceae</taxon>
        <taxon>Achlya</taxon>
    </lineage>
</organism>
<sequence length="293" mass="32608">MHLWRAVGMAVAAIATGVASMQARAPVYDGSISPLGHPTYNESHALYLARLCAVSYCKHDHVEKWTCSPCAFVSRPQHLHIIADVKENFQGIVGYSGTDIVIAFRGSMDVKNWLDNLSFLKTRPWAALPDVYVHQGFYWVYESIAKQLLTAVRKLRESYPQAPIVVTGHSLGAAVAAITTVDLATSHNITVRQLVTFGEPRVGTKSFVAHLLSIVPYLARVTHWRDIVPHVPFHWLGYVHGPQEIWYAEDSAIYKLCDPTDGEDAQCNNQFRATASIADHLVYLNISMSHLLC</sequence>
<dbReference type="GO" id="GO:0006629">
    <property type="term" value="P:lipid metabolic process"/>
    <property type="evidence" value="ECO:0007669"/>
    <property type="project" value="InterPro"/>
</dbReference>
<dbReference type="AlphaFoldDB" id="A0A0A7CMS0"/>
<reference evidence="3" key="1">
    <citation type="journal article" date="2014" name="Genome Biol. Evol.">
        <title>The secreted proteins of Achlya hypogyna and Thraustotheca clavata identify the ancestral oomycete secretome and reveal gene acquisitions by horizontal gene transfer.</title>
        <authorList>
            <person name="Misner I."/>
            <person name="Blouin N."/>
            <person name="Leonard G."/>
            <person name="Richards T.A."/>
            <person name="Lane C.E."/>
        </authorList>
    </citation>
    <scope>NUCLEOTIDE SEQUENCE</scope>
    <source>
        <strain evidence="3">ATCC 48635</strain>
    </source>
</reference>
<evidence type="ECO:0000256" key="1">
    <source>
        <dbReference type="SAM" id="SignalP"/>
    </source>
</evidence>
<dbReference type="InterPro" id="IPR029058">
    <property type="entry name" value="AB_hydrolase_fold"/>
</dbReference>
<feature type="signal peptide" evidence="1">
    <location>
        <begin position="1"/>
        <end position="20"/>
    </location>
</feature>
<proteinExistence type="predicted"/>
<protein>
    <submittedName>
        <fullName evidence="3">Secreted protein</fullName>
    </submittedName>
</protein>
<dbReference type="Gene3D" id="3.40.50.1820">
    <property type="entry name" value="alpha/beta hydrolase"/>
    <property type="match status" value="1"/>
</dbReference>
<dbReference type="PANTHER" id="PTHR45856">
    <property type="entry name" value="ALPHA/BETA-HYDROLASES SUPERFAMILY PROTEIN"/>
    <property type="match status" value="1"/>
</dbReference>
<keyword evidence="1" id="KW-0732">Signal</keyword>
<dbReference type="SUPFAM" id="SSF53474">
    <property type="entry name" value="alpha/beta-Hydrolases"/>
    <property type="match status" value="1"/>
</dbReference>
<accession>A0A0A7CMS0</accession>
<dbReference type="EMBL" id="KM038365">
    <property type="protein sequence ID" value="AIG55826.1"/>
    <property type="molecule type" value="Genomic_DNA"/>
</dbReference>
<name>A0A0A7CMS0_ACHHY</name>
<evidence type="ECO:0000259" key="2">
    <source>
        <dbReference type="Pfam" id="PF01764"/>
    </source>
</evidence>
<feature type="chain" id="PRO_5002027337" evidence="1">
    <location>
        <begin position="21"/>
        <end position="293"/>
    </location>
</feature>
<feature type="domain" description="Fungal lipase-type" evidence="2">
    <location>
        <begin position="101"/>
        <end position="233"/>
    </location>
</feature>
<dbReference type="PANTHER" id="PTHR45856:SF25">
    <property type="entry name" value="FUNGAL LIPASE-LIKE DOMAIN-CONTAINING PROTEIN"/>
    <property type="match status" value="1"/>
</dbReference>
<evidence type="ECO:0000313" key="3">
    <source>
        <dbReference type="EMBL" id="AIG55826.1"/>
    </source>
</evidence>
<dbReference type="InterPro" id="IPR002921">
    <property type="entry name" value="Fungal_lipase-type"/>
</dbReference>
<dbReference type="InterPro" id="IPR051218">
    <property type="entry name" value="Sec_MonoDiacylglyc_Lipase"/>
</dbReference>